<dbReference type="RefSeq" id="WP_073402614.1">
    <property type="nucleotide sequence ID" value="NZ_FQTV01000012.1"/>
</dbReference>
<accession>A0A1M5DR30</accession>
<dbReference type="OrthoDB" id="1086474at2"/>
<protein>
    <recommendedName>
        <fullName evidence="4">DUF4738 domain-containing protein</fullName>
    </recommendedName>
</protein>
<name>A0A1M5DR30_9BACE</name>
<sequence>MKKIIPYFLLPIFILCFSACNNKSNKQEKKETIVKDSVDSAGVQRMQESKSEQIVKLKGKSYHIALHRLACDSLTRVKTEAGDWFLDNKISLQITLDNGTKVFSRTFTKKSFASIVPDDFLSKSILEGMVFDKIVDNKFSFAASVCYPQTDLYFPMQITISSDGSVSMAKEELMEEAYSDSEDKD</sequence>
<dbReference type="Gene3D" id="2.40.128.510">
    <property type="entry name" value="Protein of unknown function DUF4738"/>
    <property type="match status" value="1"/>
</dbReference>
<dbReference type="EMBL" id="FQTV01000012">
    <property type="protein sequence ID" value="SHF69437.1"/>
    <property type="molecule type" value="Genomic_DNA"/>
</dbReference>
<evidence type="ECO:0000313" key="2">
    <source>
        <dbReference type="EMBL" id="SHF69437.1"/>
    </source>
</evidence>
<evidence type="ECO:0000256" key="1">
    <source>
        <dbReference type="SAM" id="SignalP"/>
    </source>
</evidence>
<feature type="chain" id="PRO_5013064579" description="DUF4738 domain-containing protein" evidence="1">
    <location>
        <begin position="19"/>
        <end position="185"/>
    </location>
</feature>
<proteinExistence type="predicted"/>
<organism evidence="2 3">
    <name type="scientific">Bacteroides luti</name>
    <dbReference type="NCBI Taxonomy" id="1297750"/>
    <lineage>
        <taxon>Bacteria</taxon>
        <taxon>Pseudomonadati</taxon>
        <taxon>Bacteroidota</taxon>
        <taxon>Bacteroidia</taxon>
        <taxon>Bacteroidales</taxon>
        <taxon>Bacteroidaceae</taxon>
        <taxon>Bacteroides</taxon>
    </lineage>
</organism>
<evidence type="ECO:0008006" key="4">
    <source>
        <dbReference type="Google" id="ProtNLM"/>
    </source>
</evidence>
<dbReference type="InterPro" id="IPR031762">
    <property type="entry name" value="DUF4738"/>
</dbReference>
<feature type="signal peptide" evidence="1">
    <location>
        <begin position="1"/>
        <end position="18"/>
    </location>
</feature>
<dbReference type="Proteomes" id="UP000184509">
    <property type="component" value="Unassembled WGS sequence"/>
</dbReference>
<reference evidence="2 3" key="1">
    <citation type="submission" date="2016-11" db="EMBL/GenBank/DDBJ databases">
        <authorList>
            <person name="Jaros S."/>
            <person name="Januszkiewicz K."/>
            <person name="Wedrychowicz H."/>
        </authorList>
    </citation>
    <scope>NUCLEOTIDE SEQUENCE [LARGE SCALE GENOMIC DNA]</scope>
    <source>
        <strain evidence="2 3">DSM 26991</strain>
    </source>
</reference>
<keyword evidence="1" id="KW-0732">Signal</keyword>
<evidence type="ECO:0000313" key="3">
    <source>
        <dbReference type="Proteomes" id="UP000184509"/>
    </source>
</evidence>
<gene>
    <name evidence="2" type="ORF">SAMN05444405_11248</name>
</gene>
<dbReference type="AlphaFoldDB" id="A0A1M5DR30"/>
<dbReference type="Pfam" id="PF15889">
    <property type="entry name" value="DUF4738"/>
    <property type="match status" value="1"/>
</dbReference>
<keyword evidence="3" id="KW-1185">Reference proteome</keyword>